<comment type="caution">
    <text evidence="9">The sequence shown here is derived from an EMBL/GenBank/DDBJ whole genome shotgun (WGS) entry which is preliminary data.</text>
</comment>
<comment type="similarity">
    <text evidence="1 6">Belongs to the peptidase M42 family.</text>
</comment>
<dbReference type="EMBL" id="BKZQ01000016">
    <property type="protein sequence ID" value="GER70194.1"/>
    <property type="molecule type" value="Genomic_DNA"/>
</dbReference>
<keyword evidence="2" id="KW-0031">Aminopeptidase</keyword>
<gene>
    <name evidence="9" type="primary">yhfE_1</name>
    <name evidence="9" type="ORF">BpJC7_14970</name>
</gene>
<evidence type="ECO:0000256" key="6">
    <source>
        <dbReference type="PIRNR" id="PIRNR001123"/>
    </source>
</evidence>
<evidence type="ECO:0000256" key="5">
    <source>
        <dbReference type="ARBA" id="ARBA00022801"/>
    </source>
</evidence>
<dbReference type="Gene3D" id="2.40.30.40">
    <property type="entry name" value="Peptidase M42, domain 2"/>
    <property type="match status" value="1"/>
</dbReference>
<evidence type="ECO:0000256" key="3">
    <source>
        <dbReference type="ARBA" id="ARBA00022670"/>
    </source>
</evidence>
<dbReference type="SUPFAM" id="SSF101821">
    <property type="entry name" value="Aminopeptidase/glucanase lid domain"/>
    <property type="match status" value="1"/>
</dbReference>
<feature type="active site" description="Proton acceptor" evidence="7">
    <location>
        <position position="221"/>
    </location>
</feature>
<accession>A0A5J4JMH6</accession>
<evidence type="ECO:0000256" key="2">
    <source>
        <dbReference type="ARBA" id="ARBA00022438"/>
    </source>
</evidence>
<dbReference type="SUPFAM" id="SSF53187">
    <property type="entry name" value="Zn-dependent exopeptidases"/>
    <property type="match status" value="1"/>
</dbReference>
<feature type="binding site" evidence="8">
    <location>
        <position position="189"/>
    </location>
    <ligand>
        <name>Zn(2+)</name>
        <dbReference type="ChEBI" id="CHEBI:29105"/>
        <label>2</label>
    </ligand>
</feature>
<evidence type="ECO:0000313" key="9">
    <source>
        <dbReference type="EMBL" id="GER70194.1"/>
    </source>
</evidence>
<organism evidence="9 10">
    <name type="scientific">Weizmannia acidilactici</name>
    <dbReference type="NCBI Taxonomy" id="2607726"/>
    <lineage>
        <taxon>Bacteria</taxon>
        <taxon>Bacillati</taxon>
        <taxon>Bacillota</taxon>
        <taxon>Bacilli</taxon>
        <taxon>Bacillales</taxon>
        <taxon>Bacillaceae</taxon>
        <taxon>Heyndrickxia</taxon>
    </lineage>
</organism>
<dbReference type="GO" id="GO:0006508">
    <property type="term" value="P:proteolysis"/>
    <property type="evidence" value="ECO:0007669"/>
    <property type="project" value="UniProtKB-KW"/>
</dbReference>
<feature type="binding site" evidence="8">
    <location>
        <position position="189"/>
    </location>
    <ligand>
        <name>Zn(2+)</name>
        <dbReference type="ChEBI" id="CHEBI:29105"/>
        <label>1</label>
    </ligand>
</feature>
<evidence type="ECO:0000256" key="8">
    <source>
        <dbReference type="PIRSR" id="PIRSR001123-2"/>
    </source>
</evidence>
<dbReference type="Proteomes" id="UP000391919">
    <property type="component" value="Unassembled WGS sequence"/>
</dbReference>
<dbReference type="AlphaFoldDB" id="A0A5J4JMH6"/>
<dbReference type="Gene3D" id="3.40.630.10">
    <property type="entry name" value="Zn peptidases"/>
    <property type="match status" value="1"/>
</dbReference>
<feature type="binding site" evidence="8">
    <location>
        <position position="222"/>
    </location>
    <ligand>
        <name>Zn(2+)</name>
        <dbReference type="ChEBI" id="CHEBI:29105"/>
        <label>2</label>
    </ligand>
</feature>
<dbReference type="CDD" id="cd05656">
    <property type="entry name" value="M42_Frv"/>
    <property type="match status" value="1"/>
</dbReference>
<comment type="cofactor">
    <cofactor evidence="8">
        <name>a divalent metal cation</name>
        <dbReference type="ChEBI" id="CHEBI:60240"/>
    </cofactor>
    <text evidence="8">Binds 2 divalent metal cations per subunit.</text>
</comment>
<dbReference type="PANTHER" id="PTHR32481">
    <property type="entry name" value="AMINOPEPTIDASE"/>
    <property type="match status" value="1"/>
</dbReference>
<dbReference type="GO" id="GO:0004177">
    <property type="term" value="F:aminopeptidase activity"/>
    <property type="evidence" value="ECO:0007669"/>
    <property type="project" value="UniProtKB-UniRule"/>
</dbReference>
<dbReference type="PANTHER" id="PTHR32481:SF21">
    <property type="entry name" value="AMINOPEPTIDASE YSDC-RELATED"/>
    <property type="match status" value="1"/>
</dbReference>
<keyword evidence="4 8" id="KW-0479">Metal-binding</keyword>
<proteinExistence type="inferred from homology"/>
<evidence type="ECO:0000256" key="4">
    <source>
        <dbReference type="ARBA" id="ARBA00022723"/>
    </source>
</evidence>
<name>A0A5J4JMH6_9BACI</name>
<protein>
    <submittedName>
        <fullName evidence="9">Peptidase M28</fullName>
    </submittedName>
</protein>
<dbReference type="Pfam" id="PF05343">
    <property type="entry name" value="Peptidase_M42"/>
    <property type="match status" value="1"/>
</dbReference>
<sequence length="368" mass="40446">MNMGGYRLAQLDETLSMLKELTDAKGIAGNEREVRAVIKKYIEPYSDELDTDGLGSLIAKKTGRVDGPKIMIAGHMDEVGFMVTKIDEKGFLRFQTVGGWWSQVMLAQRVTVVTDKGDITGVIGSKPPHILPPEARKKPYEIKDMFIDIGATSCEEALEWGVKPGDMVVPYFEFTVMKNEKMLLAKAWDNRIGCAVVIDVLKNLQKENHPNVVYGVTNVQEEVGLRGAKTAENKVKPDIAFALDVGIAGDTPGISEKEALSKMGKGPQIVIYDASMVSHKGLRDTVVKVAEELNIPYQYESIPCGGTDAGSIHLVGSGIPSLAVTIATRYIHSHAAMLHRDDYENTVKLMTEVIKRLDRKIVDQIIFG</sequence>
<feature type="binding site" evidence="8">
    <location>
        <position position="332"/>
    </location>
    <ligand>
        <name>Zn(2+)</name>
        <dbReference type="ChEBI" id="CHEBI:29105"/>
        <label>2</label>
    </ligand>
</feature>
<keyword evidence="5" id="KW-0378">Hydrolase</keyword>
<dbReference type="InterPro" id="IPR008007">
    <property type="entry name" value="Peptidase_M42"/>
</dbReference>
<dbReference type="PIRSF" id="PIRSF001123">
    <property type="entry name" value="PepA_GA"/>
    <property type="match status" value="1"/>
</dbReference>
<dbReference type="InterPro" id="IPR051464">
    <property type="entry name" value="Peptidase_M42_aminopept"/>
</dbReference>
<dbReference type="InterPro" id="IPR023367">
    <property type="entry name" value="Peptidase_M42_dom2"/>
</dbReference>
<keyword evidence="3" id="KW-0645">Protease</keyword>
<evidence type="ECO:0000313" key="10">
    <source>
        <dbReference type="Proteomes" id="UP000391919"/>
    </source>
</evidence>
<evidence type="ECO:0000256" key="1">
    <source>
        <dbReference type="ARBA" id="ARBA00006272"/>
    </source>
</evidence>
<evidence type="ECO:0000256" key="7">
    <source>
        <dbReference type="PIRSR" id="PIRSR001123-1"/>
    </source>
</evidence>
<keyword evidence="10" id="KW-1185">Reference proteome</keyword>
<dbReference type="GO" id="GO:0046872">
    <property type="term" value="F:metal ion binding"/>
    <property type="evidence" value="ECO:0007669"/>
    <property type="project" value="UniProtKB-UniRule"/>
</dbReference>
<reference evidence="9 10" key="1">
    <citation type="submission" date="2019-09" db="EMBL/GenBank/DDBJ databases">
        <title>Draft genome sequence of Bacillus sp. JC-7.</title>
        <authorList>
            <person name="Tanaka N."/>
            <person name="Shiwa Y."/>
            <person name="Fujita N."/>
            <person name="Tanasupawat S."/>
        </authorList>
    </citation>
    <scope>NUCLEOTIDE SEQUENCE [LARGE SCALE GENOMIC DNA]</scope>
    <source>
        <strain evidence="9 10">JC-7</strain>
    </source>
</reference>
<feature type="binding site" evidence="8">
    <location>
        <position position="75"/>
    </location>
    <ligand>
        <name>Zn(2+)</name>
        <dbReference type="ChEBI" id="CHEBI:29105"/>
        <label>1</label>
    </ligand>
</feature>
<feature type="binding site" evidence="8">
    <location>
        <position position="244"/>
    </location>
    <ligand>
        <name>Zn(2+)</name>
        <dbReference type="ChEBI" id="CHEBI:29105"/>
        <label>1</label>
    </ligand>
</feature>